<evidence type="ECO:0000256" key="4">
    <source>
        <dbReference type="ARBA" id="ARBA00013533"/>
    </source>
</evidence>
<accession>A0A4V1M364</accession>
<keyword evidence="9 11" id="KW-0472">Membrane</keyword>
<feature type="region of interest" description="Disordered" evidence="10">
    <location>
        <begin position="404"/>
        <end position="427"/>
    </location>
</feature>
<evidence type="ECO:0000256" key="11">
    <source>
        <dbReference type="SAM" id="Phobius"/>
    </source>
</evidence>
<feature type="domain" description="VTT" evidence="12">
    <location>
        <begin position="226"/>
        <end position="345"/>
    </location>
</feature>
<dbReference type="FunCoup" id="A0A4V1M364">
    <property type="interactions" value="23"/>
</dbReference>
<comment type="similarity">
    <text evidence="3">Belongs to the TVP38/TMEM64 family.</text>
</comment>
<evidence type="ECO:0000256" key="6">
    <source>
        <dbReference type="ARBA" id="ARBA00022692"/>
    </source>
</evidence>
<gene>
    <name evidence="13" type="ORF">M231_06966</name>
</gene>
<evidence type="ECO:0000256" key="5">
    <source>
        <dbReference type="ARBA" id="ARBA00020673"/>
    </source>
</evidence>
<organism evidence="13 14">
    <name type="scientific">Tremella mesenterica</name>
    <name type="common">Jelly fungus</name>
    <dbReference type="NCBI Taxonomy" id="5217"/>
    <lineage>
        <taxon>Eukaryota</taxon>
        <taxon>Fungi</taxon>
        <taxon>Dikarya</taxon>
        <taxon>Basidiomycota</taxon>
        <taxon>Agaricomycotina</taxon>
        <taxon>Tremellomycetes</taxon>
        <taxon>Tremellales</taxon>
        <taxon>Tremellaceae</taxon>
        <taxon>Tremella</taxon>
    </lineage>
</organism>
<evidence type="ECO:0000313" key="13">
    <source>
        <dbReference type="EMBL" id="RXK35780.1"/>
    </source>
</evidence>
<dbReference type="PANTHER" id="PTHR47549">
    <property type="entry name" value="GOLGI APPARATUS MEMBRANE PROTEIN TVP38-RELATED"/>
    <property type="match status" value="1"/>
</dbReference>
<dbReference type="InterPro" id="IPR051076">
    <property type="entry name" value="Golgi_membrane_TVP38/TMEM64"/>
</dbReference>
<comment type="function">
    <text evidence="1">Golgi membrane protein involved in vesicular trafficking and spindle migration.</text>
</comment>
<evidence type="ECO:0000256" key="3">
    <source>
        <dbReference type="ARBA" id="ARBA00008640"/>
    </source>
</evidence>
<dbReference type="InterPro" id="IPR032816">
    <property type="entry name" value="VTT_dom"/>
</dbReference>
<keyword evidence="6 11" id="KW-0812">Transmembrane</keyword>
<dbReference type="Pfam" id="PF09335">
    <property type="entry name" value="VTT_dom"/>
    <property type="match status" value="1"/>
</dbReference>
<evidence type="ECO:0000256" key="8">
    <source>
        <dbReference type="ARBA" id="ARBA00023034"/>
    </source>
</evidence>
<evidence type="ECO:0000256" key="1">
    <source>
        <dbReference type="ARBA" id="ARBA00002978"/>
    </source>
</evidence>
<feature type="transmembrane region" description="Helical" evidence="11">
    <location>
        <begin position="166"/>
        <end position="186"/>
    </location>
</feature>
<feature type="transmembrane region" description="Helical" evidence="11">
    <location>
        <begin position="324"/>
        <end position="347"/>
    </location>
</feature>
<dbReference type="EMBL" id="SDIL01000122">
    <property type="protein sequence ID" value="RXK35780.1"/>
    <property type="molecule type" value="Genomic_DNA"/>
</dbReference>
<feature type="compositionally biased region" description="Basic and acidic residues" evidence="10">
    <location>
        <begin position="415"/>
        <end position="427"/>
    </location>
</feature>
<evidence type="ECO:0000313" key="14">
    <source>
        <dbReference type="Proteomes" id="UP000289152"/>
    </source>
</evidence>
<evidence type="ECO:0000256" key="9">
    <source>
        <dbReference type="ARBA" id="ARBA00023136"/>
    </source>
</evidence>
<evidence type="ECO:0000256" key="2">
    <source>
        <dbReference type="ARBA" id="ARBA00004653"/>
    </source>
</evidence>
<evidence type="ECO:0000256" key="10">
    <source>
        <dbReference type="SAM" id="MobiDB-lite"/>
    </source>
</evidence>
<evidence type="ECO:0000256" key="7">
    <source>
        <dbReference type="ARBA" id="ARBA00022989"/>
    </source>
</evidence>
<keyword evidence="7 11" id="KW-1133">Transmembrane helix</keyword>
<keyword evidence="8" id="KW-0333">Golgi apparatus</keyword>
<dbReference type="VEuPathDB" id="FungiDB:TREMEDRAFT_74454"/>
<dbReference type="OrthoDB" id="166803at2759"/>
<comment type="subcellular location">
    <subcellularLocation>
        <location evidence="2">Golgi apparatus membrane</location>
        <topology evidence="2">Multi-pass membrane protein</topology>
    </subcellularLocation>
</comment>
<comment type="caution">
    <text evidence="13">The sequence shown here is derived from an EMBL/GenBank/DDBJ whole genome shotgun (WGS) entry which is preliminary data.</text>
</comment>
<protein>
    <recommendedName>
        <fullName evidence="4">Golgi apparatus membrane protein TVP38</fullName>
    </recommendedName>
    <alternativeName>
        <fullName evidence="5">Golgi apparatus membrane protein tvp38</fullName>
    </alternativeName>
</protein>
<reference evidence="13 14" key="1">
    <citation type="submission" date="2016-06" db="EMBL/GenBank/DDBJ databases">
        <title>Evolution of pathogenesis and genome organization in the Tremellales.</title>
        <authorList>
            <person name="Cuomo C."/>
            <person name="Litvintseva A."/>
            <person name="Heitman J."/>
            <person name="Chen Y."/>
            <person name="Sun S."/>
            <person name="Springer D."/>
            <person name="Dromer F."/>
            <person name="Young S."/>
            <person name="Zeng Q."/>
            <person name="Chapman S."/>
            <person name="Gujja S."/>
            <person name="Saif S."/>
            <person name="Birren B."/>
        </authorList>
    </citation>
    <scope>NUCLEOTIDE SEQUENCE [LARGE SCALE GENOMIC DNA]</scope>
    <source>
        <strain evidence="13 14">ATCC 28783</strain>
    </source>
</reference>
<feature type="region of interest" description="Disordered" evidence="10">
    <location>
        <begin position="510"/>
        <end position="549"/>
    </location>
</feature>
<sequence length="549" mass="62288">MEFPQPTNPNPNPGQSSRLPISHPYPPTYRASISQQQQQQHQYHYQRRDRNPSQDTRPTMPSAYGPGYSEESLAPAYNAPYEPTGPYNLAPSPNPETREDEPFASSAASLPSRMRSASQSSTHPLRDERPPGWTKEDEEAEREFLRKGLVDWHAVKSWRFWIRKEWWFYYLLLAVISVLVILMSVFHDQIVGWLTPVANWMRNLPAGWTIPIAVLFVISFPPLFGHEIVAILVGVVWGLWVGFGIVSAGTFLGEIGNFYAFKYCLRSMAEKHERTNFNYACLAHVVREGGFMIIFMARLSAIPGYVSVSADVIAAVFSTVGVNIWLFVIATILTLPKQLTVVYLGVIFKQGEKTTKDKIISDSVLAIGFLITILAAWYIWREMSKARVIVWRRQRMALAGKGVSMDPVTGKQRSSYKDPETGEVDDSRSPILQQHRIAHQSYQSYRNPYDIQYRPNDTMSVYDVDGPHPLPEQDIGYSHDPRQSELFPEARPSGVRRSKTNATTYTVEIPSEPAQFPIPSPARISRDMRSPNGTNFPVTYGRERYPPGQ</sequence>
<feature type="transmembrane region" description="Helical" evidence="11">
    <location>
        <begin position="359"/>
        <end position="380"/>
    </location>
</feature>
<feature type="region of interest" description="Disordered" evidence="10">
    <location>
        <begin position="1"/>
        <end position="136"/>
    </location>
</feature>
<dbReference type="PANTHER" id="PTHR47549:SF2">
    <property type="entry name" value="GOLGI APPARATUS MEMBRANE PROTEIN TVP38"/>
    <property type="match status" value="1"/>
</dbReference>
<keyword evidence="14" id="KW-1185">Reference proteome</keyword>
<feature type="transmembrane region" description="Helical" evidence="11">
    <location>
        <begin position="231"/>
        <end position="252"/>
    </location>
</feature>
<feature type="compositionally biased region" description="Pro residues" evidence="10">
    <location>
        <begin position="1"/>
        <end position="12"/>
    </location>
</feature>
<evidence type="ECO:0000259" key="12">
    <source>
        <dbReference type="Pfam" id="PF09335"/>
    </source>
</evidence>
<feature type="transmembrane region" description="Helical" evidence="11">
    <location>
        <begin position="206"/>
        <end position="224"/>
    </location>
</feature>
<proteinExistence type="inferred from homology"/>
<dbReference type="AlphaFoldDB" id="A0A4V1M364"/>
<dbReference type="Proteomes" id="UP000289152">
    <property type="component" value="Unassembled WGS sequence"/>
</dbReference>
<dbReference type="InParanoid" id="A0A4V1M364"/>
<name>A0A4V1M364_TREME</name>
<dbReference type="GO" id="GO:0000139">
    <property type="term" value="C:Golgi membrane"/>
    <property type="evidence" value="ECO:0007669"/>
    <property type="project" value="UniProtKB-SubCell"/>
</dbReference>